<evidence type="ECO:0000256" key="1">
    <source>
        <dbReference type="SAM" id="MobiDB-lite"/>
    </source>
</evidence>
<organism evidence="2 3">
    <name type="scientific">Rubus argutus</name>
    <name type="common">Southern blackberry</name>
    <dbReference type="NCBI Taxonomy" id="59490"/>
    <lineage>
        <taxon>Eukaryota</taxon>
        <taxon>Viridiplantae</taxon>
        <taxon>Streptophyta</taxon>
        <taxon>Embryophyta</taxon>
        <taxon>Tracheophyta</taxon>
        <taxon>Spermatophyta</taxon>
        <taxon>Magnoliopsida</taxon>
        <taxon>eudicotyledons</taxon>
        <taxon>Gunneridae</taxon>
        <taxon>Pentapetalae</taxon>
        <taxon>rosids</taxon>
        <taxon>fabids</taxon>
        <taxon>Rosales</taxon>
        <taxon>Rosaceae</taxon>
        <taxon>Rosoideae</taxon>
        <taxon>Rosoideae incertae sedis</taxon>
        <taxon>Rubus</taxon>
    </lineage>
</organism>
<dbReference type="AlphaFoldDB" id="A0AAW1WAH5"/>
<dbReference type="EMBL" id="JBEDUW010000006">
    <property type="protein sequence ID" value="KAK9921623.1"/>
    <property type="molecule type" value="Genomic_DNA"/>
</dbReference>
<sequence length="88" mass="9718">MARAENKTEPRPRRHHQTITIGVSFKALGFRAHTQFEPSLSARAPPPMPSNPSKQPIPKSRPTPLFLTCAVVLCLPFRASHPAAETHT</sequence>
<accession>A0AAW1WAH5</accession>
<evidence type="ECO:0000313" key="2">
    <source>
        <dbReference type="EMBL" id="KAK9921623.1"/>
    </source>
</evidence>
<name>A0AAW1WAH5_RUBAR</name>
<evidence type="ECO:0000313" key="3">
    <source>
        <dbReference type="Proteomes" id="UP001457282"/>
    </source>
</evidence>
<dbReference type="Proteomes" id="UP001457282">
    <property type="component" value="Unassembled WGS sequence"/>
</dbReference>
<feature type="region of interest" description="Disordered" evidence="1">
    <location>
        <begin position="37"/>
        <end position="61"/>
    </location>
</feature>
<reference evidence="2 3" key="1">
    <citation type="journal article" date="2023" name="G3 (Bethesda)">
        <title>A chromosome-length genome assembly and annotation of blackberry (Rubus argutus, cv. 'Hillquist').</title>
        <authorList>
            <person name="Bruna T."/>
            <person name="Aryal R."/>
            <person name="Dudchenko O."/>
            <person name="Sargent D.J."/>
            <person name="Mead D."/>
            <person name="Buti M."/>
            <person name="Cavallini A."/>
            <person name="Hytonen T."/>
            <person name="Andres J."/>
            <person name="Pham M."/>
            <person name="Weisz D."/>
            <person name="Mascagni F."/>
            <person name="Usai G."/>
            <person name="Natali L."/>
            <person name="Bassil N."/>
            <person name="Fernandez G.E."/>
            <person name="Lomsadze A."/>
            <person name="Armour M."/>
            <person name="Olukolu B."/>
            <person name="Poorten T."/>
            <person name="Britton C."/>
            <person name="Davik J."/>
            <person name="Ashrafi H."/>
            <person name="Aiden E.L."/>
            <person name="Borodovsky M."/>
            <person name="Worthington M."/>
        </authorList>
    </citation>
    <scope>NUCLEOTIDE SEQUENCE [LARGE SCALE GENOMIC DNA]</scope>
    <source>
        <strain evidence="2">PI 553951</strain>
    </source>
</reference>
<keyword evidence="3" id="KW-1185">Reference proteome</keyword>
<protein>
    <submittedName>
        <fullName evidence="2">Uncharacterized protein</fullName>
    </submittedName>
</protein>
<gene>
    <name evidence="2" type="ORF">M0R45_030127</name>
</gene>
<comment type="caution">
    <text evidence="2">The sequence shown here is derived from an EMBL/GenBank/DDBJ whole genome shotgun (WGS) entry which is preliminary data.</text>
</comment>
<proteinExistence type="predicted"/>